<evidence type="ECO:0000313" key="1">
    <source>
        <dbReference type="EMBL" id="GFK94374.1"/>
    </source>
</evidence>
<dbReference type="Pfam" id="PF20244">
    <property type="entry name" value="DUF6599"/>
    <property type="match status" value="1"/>
</dbReference>
<comment type="caution">
    <text evidence="1">The sequence shown here is derived from an EMBL/GenBank/DDBJ whole genome shotgun (WGS) entry which is preliminary data.</text>
</comment>
<dbReference type="InterPro" id="IPR046534">
    <property type="entry name" value="DUF6599"/>
</dbReference>
<dbReference type="RefSeq" id="WP_173084382.1">
    <property type="nucleotide sequence ID" value="NZ_BLTE01000009.1"/>
</dbReference>
<gene>
    <name evidence="1" type="ORF">NNJEOMEG_02218</name>
</gene>
<dbReference type="AlphaFoldDB" id="A0A6V8LRN0"/>
<sequence>MARTRARSNPARTRAGLAILAALALFAAWVGVRQARFNPAVVAALEHPFKPGQSARNAQTAAATARYLEDLPGFAALSPLEGYDAQTLSDRIDGKAELYLASGFSEMACRAFEAGDSARSRVEAFVYAMESPKDAFAVFSGQRRPGADALSLAENAYATPNALFFASGNHYVELVAESDSPELRPALEAMAQTLLAALPAAEPAGASEAALFPDEGLRAGTVRLAVSDALGMEGLQNVYTAEYALPSGEASAFLAVRATPEEARAQAQAYLAFLQAAGFAPAATPPGLGDARVMAFDSMVQVVMARGRVLAGVHDATGSAPALELAALLDRALTGPGSHGPGPEGKTP</sequence>
<reference evidence="1 2" key="1">
    <citation type="submission" date="2020-04" db="EMBL/GenBank/DDBJ databases">
        <authorList>
            <consortium name="Desulfovibrio sp. FSS-1 genome sequencing consortium"/>
            <person name="Shimoshige H."/>
            <person name="Kobayashi H."/>
            <person name="Maekawa T."/>
        </authorList>
    </citation>
    <scope>NUCLEOTIDE SEQUENCE [LARGE SCALE GENOMIC DNA]</scope>
    <source>
        <strain evidence="1 2">SIID29052-01</strain>
    </source>
</reference>
<reference evidence="1 2" key="2">
    <citation type="submission" date="2020-05" db="EMBL/GenBank/DDBJ databases">
        <title>Draft genome sequence of Desulfovibrio sp. strainFSS-1.</title>
        <authorList>
            <person name="Shimoshige H."/>
            <person name="Kobayashi H."/>
            <person name="Maekawa T."/>
        </authorList>
    </citation>
    <scope>NUCLEOTIDE SEQUENCE [LARGE SCALE GENOMIC DNA]</scope>
    <source>
        <strain evidence="1 2">SIID29052-01</strain>
    </source>
</reference>
<organism evidence="1 2">
    <name type="scientific">Fundidesulfovibrio magnetotacticus</name>
    <dbReference type="NCBI Taxonomy" id="2730080"/>
    <lineage>
        <taxon>Bacteria</taxon>
        <taxon>Pseudomonadati</taxon>
        <taxon>Thermodesulfobacteriota</taxon>
        <taxon>Desulfovibrionia</taxon>
        <taxon>Desulfovibrionales</taxon>
        <taxon>Desulfovibrionaceae</taxon>
        <taxon>Fundidesulfovibrio</taxon>
    </lineage>
</organism>
<proteinExistence type="predicted"/>
<name>A0A6V8LRN0_9BACT</name>
<keyword evidence="2" id="KW-1185">Reference proteome</keyword>
<evidence type="ECO:0000313" key="2">
    <source>
        <dbReference type="Proteomes" id="UP000494245"/>
    </source>
</evidence>
<protein>
    <submittedName>
        <fullName evidence="1">Uncharacterized protein</fullName>
    </submittedName>
</protein>
<dbReference type="Proteomes" id="UP000494245">
    <property type="component" value="Unassembled WGS sequence"/>
</dbReference>
<accession>A0A6V8LRN0</accession>
<dbReference type="EMBL" id="BLTE01000009">
    <property type="protein sequence ID" value="GFK94374.1"/>
    <property type="molecule type" value="Genomic_DNA"/>
</dbReference>